<evidence type="ECO:0000313" key="2">
    <source>
        <dbReference type="EMBL" id="OBA17026.1"/>
    </source>
</evidence>
<protein>
    <recommendedName>
        <fullName evidence="4">PIN domain-containing protein</fullName>
    </recommendedName>
</protein>
<proteinExistence type="predicted"/>
<accession>A0A1A0GZ45</accession>
<name>A0A1A0GZ45_9ASCO</name>
<gene>
    <name evidence="2" type="ORF">METBIDRAFT_47943</name>
</gene>
<dbReference type="Proteomes" id="UP000092555">
    <property type="component" value="Unassembled WGS sequence"/>
</dbReference>
<feature type="region of interest" description="Disordered" evidence="1">
    <location>
        <begin position="311"/>
        <end position="338"/>
    </location>
</feature>
<comment type="caution">
    <text evidence="2">The sequence shown here is derived from an EMBL/GenBank/DDBJ whole genome shotgun (WGS) entry which is preliminary data.</text>
</comment>
<evidence type="ECO:0000313" key="3">
    <source>
        <dbReference type="Proteomes" id="UP000092555"/>
    </source>
</evidence>
<dbReference type="OrthoDB" id="5361617at2759"/>
<evidence type="ECO:0000256" key="1">
    <source>
        <dbReference type="SAM" id="MobiDB-lite"/>
    </source>
</evidence>
<feature type="compositionally biased region" description="Basic residues" evidence="1">
    <location>
        <begin position="313"/>
        <end position="326"/>
    </location>
</feature>
<sequence>MDPVLEKETLGGVVGPQKAEIPGLAAPVDPVRSVNFILDPSAFTLGLGNIERWFDREYFRAQVKDKLANIDLNLYVPTYTLNELDYQRRGPIVGSTRAQEALKFIDRMLESDDGMGDFEDSFAEPDPKTRGPAAEGRFRHNLFLEHRTQLFPQWGACARFQMRSPGSQELPSHGRYSLYDEINHLVGEVGDGLEGREVPSRLKHLIRSAVYLTKMNHNGPQHVSGSMWKLVTEDATTRVWASCFGVDCLNINEAELLLFQGKDLTLFEIRAEGADFFSGQDVYQAEAPDALHKKVNTTSYNYTDYKAFEQEKHSKRAGAKKNASRRPRADAQGQAVPVNEHHSVGIAGGVLTEEFNMINFAPREPG</sequence>
<dbReference type="EMBL" id="LXTC01000010">
    <property type="protein sequence ID" value="OBA17026.1"/>
    <property type="molecule type" value="Genomic_DNA"/>
</dbReference>
<reference evidence="2 3" key="1">
    <citation type="submission" date="2016-05" db="EMBL/GenBank/DDBJ databases">
        <title>Comparative genomics of biotechnologically important yeasts.</title>
        <authorList>
            <consortium name="DOE Joint Genome Institute"/>
            <person name="Riley R."/>
            <person name="Haridas S."/>
            <person name="Wolfe K.H."/>
            <person name="Lopes M.R."/>
            <person name="Hittinger C.T."/>
            <person name="Goker M."/>
            <person name="Salamov A."/>
            <person name="Wisecaver J."/>
            <person name="Long T.M."/>
            <person name="Aerts A.L."/>
            <person name="Barry K."/>
            <person name="Choi C."/>
            <person name="Clum A."/>
            <person name="Coughlan A.Y."/>
            <person name="Deshpande S."/>
            <person name="Douglass A.P."/>
            <person name="Hanson S.J."/>
            <person name="Klenk H.-P."/>
            <person name="LaButti K."/>
            <person name="Lapidus A."/>
            <person name="Lindquist E."/>
            <person name="Lipzen A."/>
            <person name="Meier-kolthoff J.P."/>
            <person name="Ohm R.A."/>
            <person name="Otillar R.P."/>
            <person name="Pangilinan J."/>
            <person name="Peng Y."/>
            <person name="Rokas A."/>
            <person name="Rosa C.A."/>
            <person name="Scheuner C."/>
            <person name="Sibirny A.A."/>
            <person name="Slot J.C."/>
            <person name="Stielow J.B."/>
            <person name="Sun H."/>
            <person name="Kurtzman C.P."/>
            <person name="Blackwell M."/>
            <person name="Grigoriev I.V."/>
            <person name="Jeffries T.W."/>
        </authorList>
    </citation>
    <scope>NUCLEOTIDE SEQUENCE [LARGE SCALE GENOMIC DNA]</scope>
    <source>
        <strain evidence="2 3">NRRL YB-4993</strain>
    </source>
</reference>
<dbReference type="RefSeq" id="XP_018709323.1">
    <property type="nucleotide sequence ID" value="XM_018858242.1"/>
</dbReference>
<keyword evidence="3" id="KW-1185">Reference proteome</keyword>
<feature type="non-terminal residue" evidence="2">
    <location>
        <position position="366"/>
    </location>
</feature>
<organism evidence="2 3">
    <name type="scientific">Metschnikowia bicuspidata var. bicuspidata NRRL YB-4993</name>
    <dbReference type="NCBI Taxonomy" id="869754"/>
    <lineage>
        <taxon>Eukaryota</taxon>
        <taxon>Fungi</taxon>
        <taxon>Dikarya</taxon>
        <taxon>Ascomycota</taxon>
        <taxon>Saccharomycotina</taxon>
        <taxon>Pichiomycetes</taxon>
        <taxon>Metschnikowiaceae</taxon>
        <taxon>Metschnikowia</taxon>
    </lineage>
</organism>
<dbReference type="AlphaFoldDB" id="A0A1A0GZ45"/>
<evidence type="ECO:0008006" key="4">
    <source>
        <dbReference type="Google" id="ProtNLM"/>
    </source>
</evidence>
<dbReference type="GeneID" id="30031218"/>